<feature type="compositionally biased region" description="Basic residues" evidence="1">
    <location>
        <begin position="43"/>
        <end position="53"/>
    </location>
</feature>
<proteinExistence type="predicted"/>
<evidence type="ECO:0000313" key="2">
    <source>
        <dbReference type="EMBL" id="QDU76828.1"/>
    </source>
</evidence>
<dbReference type="KEGG" id="bvo:Pan97_38850"/>
<dbReference type="AlphaFoldDB" id="A0A518CC79"/>
<feature type="compositionally biased region" description="Basic and acidic residues" evidence="1">
    <location>
        <begin position="29"/>
        <end position="42"/>
    </location>
</feature>
<evidence type="ECO:0000313" key="3">
    <source>
        <dbReference type="Proteomes" id="UP000318626"/>
    </source>
</evidence>
<dbReference type="EMBL" id="CP036289">
    <property type="protein sequence ID" value="QDU76828.1"/>
    <property type="molecule type" value="Genomic_DNA"/>
</dbReference>
<reference evidence="3" key="1">
    <citation type="submission" date="2019-02" db="EMBL/GenBank/DDBJ databases">
        <title>Deep-cultivation of Planctomycetes and their phenomic and genomic characterization uncovers novel biology.</title>
        <authorList>
            <person name="Wiegand S."/>
            <person name="Jogler M."/>
            <person name="Boedeker C."/>
            <person name="Pinto D."/>
            <person name="Vollmers J."/>
            <person name="Rivas-Marin E."/>
            <person name="Kohn T."/>
            <person name="Peeters S.H."/>
            <person name="Heuer A."/>
            <person name="Rast P."/>
            <person name="Oberbeckmann S."/>
            <person name="Bunk B."/>
            <person name="Jeske O."/>
            <person name="Meyerdierks A."/>
            <person name="Storesund J.E."/>
            <person name="Kallscheuer N."/>
            <person name="Luecker S."/>
            <person name="Lage O.M."/>
            <person name="Pohl T."/>
            <person name="Merkel B.J."/>
            <person name="Hornburger P."/>
            <person name="Mueller R.-W."/>
            <person name="Bruemmer F."/>
            <person name="Labrenz M."/>
            <person name="Spormann A.M."/>
            <person name="Op den Camp H."/>
            <person name="Overmann J."/>
            <person name="Amann R."/>
            <person name="Jetten M.S.M."/>
            <person name="Mascher T."/>
            <person name="Medema M.H."/>
            <person name="Devos D.P."/>
            <person name="Kaster A.-K."/>
            <person name="Ovreas L."/>
            <person name="Rohde M."/>
            <person name="Galperin M.Y."/>
            <person name="Jogler C."/>
        </authorList>
    </citation>
    <scope>NUCLEOTIDE SEQUENCE [LARGE SCALE GENOMIC DNA]</scope>
    <source>
        <strain evidence="3">Pan97</strain>
    </source>
</reference>
<keyword evidence="3" id="KW-1185">Reference proteome</keyword>
<evidence type="ECO:0000256" key="1">
    <source>
        <dbReference type="SAM" id="MobiDB-lite"/>
    </source>
</evidence>
<feature type="region of interest" description="Disordered" evidence="1">
    <location>
        <begin position="29"/>
        <end position="53"/>
    </location>
</feature>
<protein>
    <submittedName>
        <fullName evidence="2">Uncharacterized protein</fullName>
    </submittedName>
</protein>
<organism evidence="2 3">
    <name type="scientific">Bremerella volcania</name>
    <dbReference type="NCBI Taxonomy" id="2527984"/>
    <lineage>
        <taxon>Bacteria</taxon>
        <taxon>Pseudomonadati</taxon>
        <taxon>Planctomycetota</taxon>
        <taxon>Planctomycetia</taxon>
        <taxon>Pirellulales</taxon>
        <taxon>Pirellulaceae</taxon>
        <taxon>Bremerella</taxon>
    </lineage>
</organism>
<gene>
    <name evidence="2" type="ORF">Pan97_38850</name>
</gene>
<accession>A0A518CC79</accession>
<sequence>MCQHVRMRYLFFYCHGEVMAKNTNTIEKHRREVEKKRKAEEKRKRKRIRKEST</sequence>
<name>A0A518CC79_9BACT</name>
<dbReference type="Proteomes" id="UP000318626">
    <property type="component" value="Chromosome"/>
</dbReference>